<feature type="active site" evidence="8">
    <location>
        <position position="64"/>
    </location>
</feature>
<dbReference type="PROSITE" id="PS00531">
    <property type="entry name" value="RNASE_T2_2"/>
    <property type="match status" value="2"/>
</dbReference>
<gene>
    <name evidence="11" type="ORF">H5410_025518</name>
</gene>
<accession>A0A9J5YUF9</accession>
<dbReference type="AlphaFoldDB" id="A0A9J5YUF9"/>
<dbReference type="EMBL" id="JACXVP010000005">
    <property type="protein sequence ID" value="KAG5604026.1"/>
    <property type="molecule type" value="Genomic_DNA"/>
</dbReference>
<dbReference type="Pfam" id="PF00445">
    <property type="entry name" value="Ribonuclease_T2"/>
    <property type="match status" value="2"/>
</dbReference>
<evidence type="ECO:0000256" key="5">
    <source>
        <dbReference type="ARBA" id="ARBA00023016"/>
    </source>
</evidence>
<dbReference type="InterPro" id="IPR033130">
    <property type="entry name" value="RNase_T2_His_AS_2"/>
</dbReference>
<dbReference type="InterPro" id="IPR036430">
    <property type="entry name" value="RNase_T2-like_sf"/>
</dbReference>
<dbReference type="GO" id="GO:0003723">
    <property type="term" value="F:RNA binding"/>
    <property type="evidence" value="ECO:0007669"/>
    <property type="project" value="InterPro"/>
</dbReference>
<feature type="chain" id="PRO_5039900007" evidence="10">
    <location>
        <begin position="22"/>
        <end position="438"/>
    </location>
</feature>
<evidence type="ECO:0000256" key="1">
    <source>
        <dbReference type="ARBA" id="ARBA00007469"/>
    </source>
</evidence>
<keyword evidence="3" id="KW-0255">Endonuclease</keyword>
<evidence type="ECO:0000256" key="10">
    <source>
        <dbReference type="SAM" id="SignalP"/>
    </source>
</evidence>
<keyword evidence="7" id="KW-0456">Lyase</keyword>
<dbReference type="PROSITE" id="PS00530">
    <property type="entry name" value="RNASE_T2_1"/>
    <property type="match status" value="2"/>
</dbReference>
<dbReference type="CDD" id="cd01061">
    <property type="entry name" value="RNase_T2_euk"/>
    <property type="match status" value="2"/>
</dbReference>
<evidence type="ECO:0000313" key="12">
    <source>
        <dbReference type="Proteomes" id="UP000824120"/>
    </source>
</evidence>
<dbReference type="SUPFAM" id="SSF55895">
    <property type="entry name" value="Ribonuclease Rh-like"/>
    <property type="match status" value="2"/>
</dbReference>
<dbReference type="InterPro" id="IPR033697">
    <property type="entry name" value="Ribonuclease_T2_eukaryotic"/>
</dbReference>
<name>A0A9J5YUF9_SOLCO</name>
<evidence type="ECO:0000313" key="11">
    <source>
        <dbReference type="EMBL" id="KAG5604026.1"/>
    </source>
</evidence>
<dbReference type="InterPro" id="IPR018188">
    <property type="entry name" value="RNase_T2_His_AS_1"/>
</dbReference>
<dbReference type="PANTHER" id="PTHR11240">
    <property type="entry name" value="RIBONUCLEASE T2"/>
    <property type="match status" value="1"/>
</dbReference>
<keyword evidence="12" id="KW-1185">Reference proteome</keyword>
<evidence type="ECO:0000256" key="7">
    <source>
        <dbReference type="ARBA" id="ARBA00023239"/>
    </source>
</evidence>
<dbReference type="InterPro" id="IPR001568">
    <property type="entry name" value="RNase_T2-like"/>
</dbReference>
<evidence type="ECO:0000256" key="3">
    <source>
        <dbReference type="ARBA" id="ARBA00022759"/>
    </source>
</evidence>
<organism evidence="11 12">
    <name type="scientific">Solanum commersonii</name>
    <name type="common">Commerson's wild potato</name>
    <name type="synonym">Commerson's nightshade</name>
    <dbReference type="NCBI Taxonomy" id="4109"/>
    <lineage>
        <taxon>Eukaryota</taxon>
        <taxon>Viridiplantae</taxon>
        <taxon>Streptophyta</taxon>
        <taxon>Embryophyta</taxon>
        <taxon>Tracheophyta</taxon>
        <taxon>Spermatophyta</taxon>
        <taxon>Magnoliopsida</taxon>
        <taxon>eudicotyledons</taxon>
        <taxon>Gunneridae</taxon>
        <taxon>Pentapetalae</taxon>
        <taxon>asterids</taxon>
        <taxon>lamiids</taxon>
        <taxon>Solanales</taxon>
        <taxon>Solanaceae</taxon>
        <taxon>Solanoideae</taxon>
        <taxon>Solaneae</taxon>
        <taxon>Solanum</taxon>
    </lineage>
</organism>
<protein>
    <submittedName>
        <fullName evidence="11">Uncharacterized protein</fullName>
    </submittedName>
</protein>
<dbReference type="Proteomes" id="UP000824120">
    <property type="component" value="Chromosome 5"/>
</dbReference>
<comment type="caution">
    <text evidence="11">The sequence shown here is derived from an EMBL/GenBank/DDBJ whole genome shotgun (WGS) entry which is preliminary data.</text>
</comment>
<dbReference type="Gene3D" id="3.90.730.10">
    <property type="entry name" value="Ribonuclease T2-like"/>
    <property type="match status" value="2"/>
</dbReference>
<feature type="signal peptide" evidence="10">
    <location>
        <begin position="1"/>
        <end position="21"/>
    </location>
</feature>
<keyword evidence="5" id="KW-0346">Stress response</keyword>
<evidence type="ECO:0000256" key="4">
    <source>
        <dbReference type="ARBA" id="ARBA00022801"/>
    </source>
</evidence>
<feature type="active site" evidence="8">
    <location>
        <position position="118"/>
    </location>
</feature>
<keyword evidence="6" id="KW-1015">Disulfide bond</keyword>
<evidence type="ECO:0000256" key="8">
    <source>
        <dbReference type="PIRSR" id="PIRSR633697-1"/>
    </source>
</evidence>
<evidence type="ECO:0000256" key="2">
    <source>
        <dbReference type="ARBA" id="ARBA00022722"/>
    </source>
</evidence>
<proteinExistence type="inferred from homology"/>
<evidence type="ECO:0000256" key="9">
    <source>
        <dbReference type="RuleBase" id="RU004328"/>
    </source>
</evidence>
<dbReference type="GO" id="GO:0006401">
    <property type="term" value="P:RNA catabolic process"/>
    <property type="evidence" value="ECO:0007669"/>
    <property type="project" value="TreeGrafter"/>
</dbReference>
<keyword evidence="10" id="KW-0732">Signal</keyword>
<dbReference type="GO" id="GO:0033897">
    <property type="term" value="F:ribonuclease T2 activity"/>
    <property type="evidence" value="ECO:0007669"/>
    <property type="project" value="InterPro"/>
</dbReference>
<keyword evidence="4" id="KW-0378">Hydrolase</keyword>
<reference evidence="11 12" key="1">
    <citation type="submission" date="2020-09" db="EMBL/GenBank/DDBJ databases">
        <title>De no assembly of potato wild relative species, Solanum commersonii.</title>
        <authorList>
            <person name="Cho K."/>
        </authorList>
    </citation>
    <scope>NUCLEOTIDE SEQUENCE [LARGE SCALE GENOMIC DNA]</scope>
    <source>
        <strain evidence="11">LZ3.2</strain>
        <tissue evidence="11">Leaf</tissue>
    </source>
</reference>
<dbReference type="OrthoDB" id="435754at2759"/>
<dbReference type="PANTHER" id="PTHR11240:SF72">
    <property type="entry name" value="RIBONUCLEASE 1"/>
    <property type="match status" value="1"/>
</dbReference>
<dbReference type="FunFam" id="3.90.730.10:FF:000003">
    <property type="entry name" value="Ribonuclease 3"/>
    <property type="match status" value="2"/>
</dbReference>
<feature type="active site" evidence="8">
    <location>
        <position position="122"/>
    </location>
</feature>
<dbReference type="GO" id="GO:0016787">
    <property type="term" value="F:hydrolase activity"/>
    <property type="evidence" value="ECO:0007669"/>
    <property type="project" value="UniProtKB-KW"/>
</dbReference>
<evidence type="ECO:0000256" key="6">
    <source>
        <dbReference type="ARBA" id="ARBA00023157"/>
    </source>
</evidence>
<sequence>MASNSAFSLFLIFLIITQCLSVLNAATDFDFFYFVQQWPGSYCDTKQSCCYPTTGKPAADFGIHGLWPNNNDGTYPSNCDPNSPYDQSQVSDLISRMQQNWPTLACPSGSGSTFWSHEWEKHGTCAESVFTNQHAYFKKTLDLKNQVDLLSILQGANIHPDGGSYDLVNIRNAIKSAIGYTPWIQCNVDQSGNSQLYQVYICVDGSGSNLIECPIFPEGNVAQALTQDFDFFYFVQQWPASYCDTRRSCCYPTTGKPDEDFSIHGLWPNYENGKWPQNCDMESSLDESEFSDLISTMEKNWPSLACPSSDGLKFWSHEWLKHGTCSALNQHAYFQTALDFKTKSNLLQNLNNAGIKPRNGEHYSVESIKNAIEEGVGHTPFIECNVDSQGNHQLYQVYLCVDSSASNFIDCPIFPHGGKCGSKIEFPPFSSNDDHDEF</sequence>
<dbReference type="GO" id="GO:0005576">
    <property type="term" value="C:extracellular region"/>
    <property type="evidence" value="ECO:0007669"/>
    <property type="project" value="TreeGrafter"/>
</dbReference>
<keyword evidence="2" id="KW-0540">Nuclease</keyword>
<comment type="similarity">
    <text evidence="1 9">Belongs to the RNase T2 family.</text>
</comment>